<dbReference type="AlphaFoldDB" id="A0AAP2AEP3"/>
<organism evidence="1 2">
    <name type="scientific">Lelliottia amnigena</name>
    <name type="common">Enterobacter amnigenus</name>
    <dbReference type="NCBI Taxonomy" id="61646"/>
    <lineage>
        <taxon>Bacteria</taxon>
        <taxon>Pseudomonadati</taxon>
        <taxon>Pseudomonadota</taxon>
        <taxon>Gammaproteobacteria</taxon>
        <taxon>Enterobacterales</taxon>
        <taxon>Enterobacteriaceae</taxon>
        <taxon>Lelliottia</taxon>
    </lineage>
</organism>
<proteinExistence type="predicted"/>
<accession>A0AAP2AEP3</accession>
<protein>
    <submittedName>
        <fullName evidence="1">Uncharacterized protein</fullName>
    </submittedName>
</protein>
<reference evidence="1" key="1">
    <citation type="submission" date="2020-12" db="EMBL/GenBank/DDBJ databases">
        <title>Draft genome sequence of Enterobacter spp., Lelliottia spp. and Serratia spp. isolated from drinking water reservoirs and lakes.</title>
        <authorList>
            <person name="Reitter C."/>
            <person name="Neuhaus K."/>
            <person name="Huegler M."/>
        </authorList>
    </citation>
    <scope>NUCLEOTIDE SEQUENCE</scope>
    <source>
        <strain evidence="1">TZW15</strain>
    </source>
</reference>
<comment type="caution">
    <text evidence="1">The sequence shown here is derived from an EMBL/GenBank/DDBJ whole genome shotgun (WGS) entry which is preliminary data.</text>
</comment>
<dbReference type="Proteomes" id="UP000653275">
    <property type="component" value="Unassembled WGS sequence"/>
</dbReference>
<name>A0AAP2AEP3_LELAM</name>
<dbReference type="EMBL" id="JAENMS010000003">
    <property type="protein sequence ID" value="MBL5934371.1"/>
    <property type="molecule type" value="Genomic_DNA"/>
</dbReference>
<evidence type="ECO:0000313" key="2">
    <source>
        <dbReference type="Proteomes" id="UP000653275"/>
    </source>
</evidence>
<gene>
    <name evidence="1" type="ORF">I7V27_07825</name>
</gene>
<sequence>MKTTLFFIFMFFPLLAFSQGGYTLVLSNESALIILDMKCSPCDIECKKINYRFFDTKTSFQTSGEGTSLNAGASRNFVGYKLFGHKEIYTLSANPTDDSWDLMKESELHDLSKSKVNTVFDNRVC</sequence>
<evidence type="ECO:0000313" key="1">
    <source>
        <dbReference type="EMBL" id="MBL5934371.1"/>
    </source>
</evidence>
<dbReference type="RefSeq" id="WP_131487327.1">
    <property type="nucleotide sequence ID" value="NZ_JAENMR010000003.1"/>
</dbReference>